<protein>
    <recommendedName>
        <fullName evidence="1">F-box domain-containing protein</fullName>
    </recommendedName>
</protein>
<organism evidence="2 3">
    <name type="scientific">Escallonia herrerae</name>
    <dbReference type="NCBI Taxonomy" id="1293975"/>
    <lineage>
        <taxon>Eukaryota</taxon>
        <taxon>Viridiplantae</taxon>
        <taxon>Streptophyta</taxon>
        <taxon>Embryophyta</taxon>
        <taxon>Tracheophyta</taxon>
        <taxon>Spermatophyta</taxon>
        <taxon>Magnoliopsida</taxon>
        <taxon>eudicotyledons</taxon>
        <taxon>Gunneridae</taxon>
        <taxon>Pentapetalae</taxon>
        <taxon>asterids</taxon>
        <taxon>campanulids</taxon>
        <taxon>Escalloniales</taxon>
        <taxon>Escalloniaceae</taxon>
        <taxon>Escallonia</taxon>
    </lineage>
</organism>
<dbReference type="PANTHER" id="PTHR31672">
    <property type="entry name" value="BNACNNG10540D PROTEIN"/>
    <property type="match status" value="1"/>
</dbReference>
<keyword evidence="3" id="KW-1185">Reference proteome</keyword>
<sequence>MVSLSRSLQGSHNSSLESTACRIQNNTGKWLGSNHEEVFGVIRSRRQQSEKLGNAQPVIEEETMDYHGSSISVPLNIIVDDILSRLPTKTIIRCRCVCWTFRKIISDKYFANLHLLRSPGCLVIHHFDVDGYSSAYTVNELKDKPYPNSLQHNQLMKFDLK</sequence>
<feature type="domain" description="F-box" evidence="1">
    <location>
        <begin position="73"/>
        <end position="114"/>
    </location>
</feature>
<gene>
    <name evidence="2" type="ORF">RJ639_019933</name>
</gene>
<dbReference type="PANTHER" id="PTHR31672:SF13">
    <property type="entry name" value="F-BOX PROTEIN CPR30-LIKE"/>
    <property type="match status" value="1"/>
</dbReference>
<dbReference type="Pfam" id="PF00646">
    <property type="entry name" value="F-box"/>
    <property type="match status" value="1"/>
</dbReference>
<dbReference type="InterPro" id="IPR050796">
    <property type="entry name" value="SCF_F-box_component"/>
</dbReference>
<dbReference type="SMART" id="SM00256">
    <property type="entry name" value="FBOX"/>
    <property type="match status" value="1"/>
</dbReference>
<proteinExistence type="predicted"/>
<comment type="caution">
    <text evidence="2">The sequence shown here is derived from an EMBL/GenBank/DDBJ whole genome shotgun (WGS) entry which is preliminary data.</text>
</comment>
<accession>A0AA89AJP4</accession>
<dbReference type="InterPro" id="IPR036047">
    <property type="entry name" value="F-box-like_dom_sf"/>
</dbReference>
<dbReference type="EMBL" id="JAVXUP010002205">
    <property type="protein sequence ID" value="KAK3004800.1"/>
    <property type="molecule type" value="Genomic_DNA"/>
</dbReference>
<name>A0AA89AJP4_9ASTE</name>
<dbReference type="AlphaFoldDB" id="A0AA89AJP4"/>
<dbReference type="InterPro" id="IPR001810">
    <property type="entry name" value="F-box_dom"/>
</dbReference>
<dbReference type="SUPFAM" id="SSF81383">
    <property type="entry name" value="F-box domain"/>
    <property type="match status" value="1"/>
</dbReference>
<evidence type="ECO:0000313" key="3">
    <source>
        <dbReference type="Proteomes" id="UP001188597"/>
    </source>
</evidence>
<dbReference type="Proteomes" id="UP001188597">
    <property type="component" value="Unassembled WGS sequence"/>
</dbReference>
<reference evidence="2" key="1">
    <citation type="submission" date="2022-12" db="EMBL/GenBank/DDBJ databases">
        <title>Draft genome assemblies for two species of Escallonia (Escalloniales).</title>
        <authorList>
            <person name="Chanderbali A."/>
            <person name="Dervinis C."/>
            <person name="Anghel I."/>
            <person name="Soltis D."/>
            <person name="Soltis P."/>
            <person name="Zapata F."/>
        </authorList>
    </citation>
    <scope>NUCLEOTIDE SEQUENCE</scope>
    <source>
        <strain evidence="2">UCBG64.0493</strain>
        <tissue evidence="2">Leaf</tissue>
    </source>
</reference>
<evidence type="ECO:0000259" key="1">
    <source>
        <dbReference type="SMART" id="SM00256"/>
    </source>
</evidence>
<evidence type="ECO:0000313" key="2">
    <source>
        <dbReference type="EMBL" id="KAK3004800.1"/>
    </source>
</evidence>
<dbReference type="Gene3D" id="1.20.1280.50">
    <property type="match status" value="1"/>
</dbReference>